<proteinExistence type="inferred from homology"/>
<comment type="subcellular location">
    <subcellularLocation>
        <location evidence="12">Cell inner membrane</location>
        <topology evidence="12">Multi-pass membrane protein</topology>
    </subcellularLocation>
    <subcellularLocation>
        <location evidence="1">Cell membrane</location>
        <topology evidence="1">Multi-pass membrane protein</topology>
    </subcellularLocation>
</comment>
<dbReference type="GO" id="GO:0000287">
    <property type="term" value="F:magnesium ion binding"/>
    <property type="evidence" value="ECO:0007669"/>
    <property type="project" value="InterPro"/>
</dbReference>
<keyword evidence="10 12" id="KW-0472">Membrane</keyword>
<feature type="transmembrane region" description="Helical" evidence="12">
    <location>
        <begin position="214"/>
        <end position="233"/>
    </location>
</feature>
<keyword evidence="11 12" id="KW-0464">Manganese</keyword>
<feature type="transmembrane region" description="Helical" evidence="12">
    <location>
        <begin position="44"/>
        <end position="62"/>
    </location>
</feature>
<evidence type="ECO:0000256" key="7">
    <source>
        <dbReference type="ARBA" id="ARBA00022842"/>
    </source>
</evidence>
<feature type="binding site" evidence="13">
    <location>
        <position position="218"/>
    </location>
    <ligand>
        <name>Mg(2+)</name>
        <dbReference type="ChEBI" id="CHEBI:18420"/>
    </ligand>
</feature>
<evidence type="ECO:0000313" key="14">
    <source>
        <dbReference type="EMBL" id="QEQ70872.1"/>
    </source>
</evidence>
<dbReference type="GO" id="GO:0005886">
    <property type="term" value="C:plasma membrane"/>
    <property type="evidence" value="ECO:0007669"/>
    <property type="project" value="UniProtKB-SubCell"/>
</dbReference>
<comment type="function">
    <text evidence="12">Catalyzes the transfer of the GlcNAc-1-phosphate moiety from UDP-GlcNAc onto the carrier lipid undecaprenyl phosphate (C55-P), yielding GlcNAc-pyrophosphoryl-undecaprenyl (GlcNAc-PP-C55).</text>
</comment>
<keyword evidence="9 12" id="KW-1133">Transmembrane helix</keyword>
<keyword evidence="5 12" id="KW-0808">Transferase</keyword>
<feature type="transmembrane region" description="Helical" evidence="12">
    <location>
        <begin position="130"/>
        <end position="149"/>
    </location>
</feature>
<organism evidence="14">
    <name type="scientific">Vibrio parahaemolyticus</name>
    <dbReference type="NCBI Taxonomy" id="670"/>
    <lineage>
        <taxon>Bacteria</taxon>
        <taxon>Pseudomonadati</taxon>
        <taxon>Pseudomonadota</taxon>
        <taxon>Gammaproteobacteria</taxon>
        <taxon>Vibrionales</taxon>
        <taxon>Vibrionaceae</taxon>
        <taxon>Vibrio</taxon>
    </lineage>
</organism>
<evidence type="ECO:0000256" key="8">
    <source>
        <dbReference type="ARBA" id="ARBA00022985"/>
    </source>
</evidence>
<dbReference type="PANTHER" id="PTHR22926:SF3">
    <property type="entry name" value="UNDECAPRENYL-PHOSPHATE ALPHA-N-ACETYLGLUCOSAMINYL 1-PHOSPHATE TRANSFERASE"/>
    <property type="match status" value="1"/>
</dbReference>
<evidence type="ECO:0000256" key="10">
    <source>
        <dbReference type="ARBA" id="ARBA00023136"/>
    </source>
</evidence>
<dbReference type="CDD" id="cd06853">
    <property type="entry name" value="GT_WecA_like"/>
    <property type="match status" value="1"/>
</dbReference>
<evidence type="ECO:0000256" key="2">
    <source>
        <dbReference type="ARBA" id="ARBA00022475"/>
    </source>
</evidence>
<dbReference type="HAMAP" id="MF_02030">
    <property type="entry name" value="WecA_Gammaproteo"/>
    <property type="match status" value="1"/>
</dbReference>
<evidence type="ECO:0000256" key="3">
    <source>
        <dbReference type="ARBA" id="ARBA00022519"/>
    </source>
</evidence>
<evidence type="ECO:0000256" key="5">
    <source>
        <dbReference type="ARBA" id="ARBA00022679"/>
    </source>
</evidence>
<keyword evidence="7 12" id="KW-0460">Magnesium</keyword>
<feature type="transmembrane region" description="Helical" evidence="12">
    <location>
        <begin position="100"/>
        <end position="118"/>
    </location>
</feature>
<dbReference type="EMBL" id="MK473659">
    <property type="protein sequence ID" value="QEQ70872.1"/>
    <property type="molecule type" value="Genomic_DNA"/>
</dbReference>
<comment type="cofactor">
    <cofactor evidence="12 13">
        <name>Mg(2+)</name>
        <dbReference type="ChEBI" id="CHEBI:18420"/>
    </cofactor>
</comment>
<dbReference type="GO" id="GO:0009276">
    <property type="term" value="C:Gram-negative-bacterium-type cell wall"/>
    <property type="evidence" value="ECO:0007669"/>
    <property type="project" value="InterPro"/>
</dbReference>
<dbReference type="GO" id="GO:0030145">
    <property type="term" value="F:manganese ion binding"/>
    <property type="evidence" value="ECO:0007669"/>
    <property type="project" value="InterPro"/>
</dbReference>
<evidence type="ECO:0000256" key="6">
    <source>
        <dbReference type="ARBA" id="ARBA00022692"/>
    </source>
</evidence>
<feature type="transmembrane region" description="Helical" evidence="12">
    <location>
        <begin position="325"/>
        <end position="343"/>
    </location>
</feature>
<feature type="transmembrane region" description="Helical" evidence="12">
    <location>
        <begin position="161"/>
        <end position="179"/>
    </location>
</feature>
<feature type="binding site" evidence="13">
    <location>
        <position position="153"/>
    </location>
    <ligand>
        <name>Mg(2+)</name>
        <dbReference type="ChEBI" id="CHEBI:18420"/>
    </ligand>
</feature>
<keyword evidence="8 12" id="KW-0448">Lipopolysaccharide biosynthesis</keyword>
<sequence length="361" mass="39673">MNNAYLFVFILSFVLLFVMRKVAKRVGLVDKPNARKLHQGVVPLVGGISIFSTILVGFLLFLPMNDNLSLYLSCSAVLIVLGALLGALDDYYDVSFKIRLIIQAGISLAMIYIGGHSLHDLGYLMGSETIALNEVAGAVITVIAVIGAINAFNMVDGIDGLLGGLASVTFTALGIVFAYNGNEYLATICLMIVTAMLPYIFLNLGFPLGRRFKIFMGDAGSMFIGFTVVWMLIRGTQEPGAVAFKPVTALWLIALPLMDMATIMIRRIRKGQSPFQPDREHLHHICQRIGLSPGATLIFICSMASICAAIGLWADFTDVSESTMFLAFLILFACYFSMISHIWRISTWFNKFRALPKLIRD</sequence>
<evidence type="ECO:0000256" key="9">
    <source>
        <dbReference type="ARBA" id="ARBA00022989"/>
    </source>
</evidence>
<dbReference type="UniPathway" id="UPA00281"/>
<dbReference type="GO" id="GO:0036380">
    <property type="term" value="F:UDP-N-acetylglucosamine-undecaprenyl-phosphate N-acetylglucosaminephosphotransferase activity"/>
    <property type="evidence" value="ECO:0007669"/>
    <property type="project" value="UniProtKB-UniRule"/>
</dbReference>
<feature type="transmembrane region" description="Helical" evidence="12">
    <location>
        <begin position="248"/>
        <end position="268"/>
    </location>
</feature>
<dbReference type="PANTHER" id="PTHR22926">
    <property type="entry name" value="PHOSPHO-N-ACETYLMURAMOYL-PENTAPEPTIDE-TRANSFERASE"/>
    <property type="match status" value="1"/>
</dbReference>
<gene>
    <name evidence="12 14" type="primary">wecA</name>
</gene>
<feature type="transmembrane region" description="Helical" evidence="12">
    <location>
        <begin position="185"/>
        <end position="202"/>
    </location>
</feature>
<dbReference type="Pfam" id="PF00953">
    <property type="entry name" value="Glycos_transf_4"/>
    <property type="match status" value="1"/>
</dbReference>
<keyword evidence="6 12" id="KW-0812">Transmembrane</keyword>
<dbReference type="GO" id="GO:0009243">
    <property type="term" value="P:O antigen biosynthetic process"/>
    <property type="evidence" value="ECO:0007669"/>
    <property type="project" value="UniProtKB-UniRule"/>
</dbReference>
<evidence type="ECO:0000256" key="12">
    <source>
        <dbReference type="HAMAP-Rule" id="MF_02030"/>
    </source>
</evidence>
<dbReference type="GO" id="GO:0044038">
    <property type="term" value="P:cell wall macromolecule biosynthetic process"/>
    <property type="evidence" value="ECO:0007669"/>
    <property type="project" value="TreeGrafter"/>
</dbReference>
<evidence type="ECO:0000256" key="13">
    <source>
        <dbReference type="PIRSR" id="PIRSR600715-1"/>
    </source>
</evidence>
<comment type="catalytic activity">
    <reaction evidence="12">
        <text>di-trans,octa-cis-undecaprenyl phosphate + UDP-N-acetyl-alpha-D-glucosamine = N-acetyl-alpha-D-glucosaminyl-di-trans,octa-cis-undecaprenyl diphosphate + UMP</text>
        <dbReference type="Rhea" id="RHEA:28090"/>
        <dbReference type="ChEBI" id="CHEBI:57705"/>
        <dbReference type="ChEBI" id="CHEBI:57865"/>
        <dbReference type="ChEBI" id="CHEBI:60392"/>
        <dbReference type="ChEBI" id="CHEBI:62959"/>
        <dbReference type="EC" id="2.7.8.33"/>
    </reaction>
</comment>
<dbReference type="InterPro" id="IPR012750">
    <property type="entry name" value="ECA_WecA-rel"/>
</dbReference>
<dbReference type="NCBIfam" id="TIGR02380">
    <property type="entry name" value="ECA_wecA"/>
    <property type="match status" value="1"/>
</dbReference>
<dbReference type="EC" id="2.7.8.33" evidence="12"/>
<comment type="pathway">
    <text evidence="12">Bacterial outer membrane biogenesis; LPS O-antigen biosynthesis.</text>
</comment>
<keyword evidence="4 12" id="KW-0328">Glycosyltransferase</keyword>
<name>A0A5Q5AXE2_VIBPH</name>
<comment type="cofactor">
    <cofactor evidence="12">
        <name>Mn(2+)</name>
        <dbReference type="ChEBI" id="CHEBI:29035"/>
    </cofactor>
</comment>
<reference evidence="14" key="1">
    <citation type="journal article" date="2019" name="Int. J. Food Microbiol.">
        <title>Developing a novel molecular serotyping system based on capsular polysaccharide synthesis gene clusters of Vibrio parahaemolyticus.</title>
        <authorList>
            <person name="Pang Y."/>
            <person name="Guo X."/>
            <person name="Tian X."/>
            <person name="Liu F."/>
            <person name="Wang L."/>
            <person name="Wu J."/>
            <person name="Zhang S."/>
            <person name="Li S."/>
            <person name="Liu B."/>
        </authorList>
    </citation>
    <scope>NUCLEOTIDE SEQUENCE</scope>
    <source>
        <strain evidence="14">G2863</strain>
    </source>
</reference>
<feature type="transmembrane region" description="Helical" evidence="12">
    <location>
        <begin position="68"/>
        <end position="88"/>
    </location>
</feature>
<keyword evidence="2 12" id="KW-1003">Cell membrane</keyword>
<keyword evidence="13" id="KW-0479">Metal-binding</keyword>
<feature type="transmembrane region" description="Helical" evidence="12">
    <location>
        <begin position="6"/>
        <end position="23"/>
    </location>
</feature>
<evidence type="ECO:0000256" key="4">
    <source>
        <dbReference type="ARBA" id="ARBA00022676"/>
    </source>
</evidence>
<protein>
    <recommendedName>
        <fullName evidence="12">Undecaprenyl-phosphate alpha-N-acetylglucosaminyl 1-phosphate transferase</fullName>
        <ecNumber evidence="12">2.7.8.33</ecNumber>
    </recommendedName>
    <alternativeName>
        <fullName evidence="12">UDP-GlcNAc:undecaprenyl-phosphate GlcNAc-1-phosphate transferase</fullName>
    </alternativeName>
    <alternativeName>
        <fullName evidence="12">Undecaprenyl-phosphate GlcNAc-1-phosphate transferase</fullName>
    </alternativeName>
</protein>
<comment type="similarity">
    <text evidence="12">Belongs to the glycosyltransferase 4 family. WecA subfamily.</text>
</comment>
<evidence type="ECO:0000256" key="11">
    <source>
        <dbReference type="ARBA" id="ARBA00023211"/>
    </source>
</evidence>
<dbReference type="GO" id="GO:0071555">
    <property type="term" value="P:cell wall organization"/>
    <property type="evidence" value="ECO:0007669"/>
    <property type="project" value="TreeGrafter"/>
</dbReference>
<evidence type="ECO:0000256" key="1">
    <source>
        <dbReference type="ARBA" id="ARBA00004651"/>
    </source>
</evidence>
<dbReference type="AlphaFoldDB" id="A0A5Q5AXE2"/>
<dbReference type="InterPro" id="IPR000715">
    <property type="entry name" value="Glycosyl_transferase_4"/>
</dbReference>
<feature type="transmembrane region" description="Helical" evidence="12">
    <location>
        <begin position="289"/>
        <end position="313"/>
    </location>
</feature>
<dbReference type="GO" id="GO:0016757">
    <property type="term" value="F:glycosyltransferase activity"/>
    <property type="evidence" value="ECO:0007669"/>
    <property type="project" value="UniProtKB-KW"/>
</dbReference>
<keyword evidence="3 12" id="KW-0997">Cell inner membrane</keyword>
<accession>A0A5Q5AXE2</accession>